<accession>A0A2P2JEK0</accession>
<dbReference type="EMBL" id="GGEC01011412">
    <property type="protein sequence ID" value="MBW91895.1"/>
    <property type="molecule type" value="Transcribed_RNA"/>
</dbReference>
<name>A0A2P2JEK0_RHIMU</name>
<proteinExistence type="predicted"/>
<reference evidence="1" key="1">
    <citation type="submission" date="2018-02" db="EMBL/GenBank/DDBJ databases">
        <title>Rhizophora mucronata_Transcriptome.</title>
        <authorList>
            <person name="Meera S.P."/>
            <person name="Sreeshan A."/>
            <person name="Augustine A."/>
        </authorList>
    </citation>
    <scope>NUCLEOTIDE SEQUENCE</scope>
    <source>
        <tissue evidence="1">Leaf</tissue>
    </source>
</reference>
<protein>
    <submittedName>
        <fullName evidence="1">Uncharacterized protein</fullName>
    </submittedName>
</protein>
<sequence>MLKKESSPHLISLFNSGWQINAFRPCPFKGAFTNQEPSNGTLNNPCENYKHNINFQNRKNMKM</sequence>
<dbReference type="AlphaFoldDB" id="A0A2P2JEK0"/>
<organism evidence="1">
    <name type="scientific">Rhizophora mucronata</name>
    <name type="common">Asiatic mangrove</name>
    <dbReference type="NCBI Taxonomy" id="61149"/>
    <lineage>
        <taxon>Eukaryota</taxon>
        <taxon>Viridiplantae</taxon>
        <taxon>Streptophyta</taxon>
        <taxon>Embryophyta</taxon>
        <taxon>Tracheophyta</taxon>
        <taxon>Spermatophyta</taxon>
        <taxon>Magnoliopsida</taxon>
        <taxon>eudicotyledons</taxon>
        <taxon>Gunneridae</taxon>
        <taxon>Pentapetalae</taxon>
        <taxon>rosids</taxon>
        <taxon>fabids</taxon>
        <taxon>Malpighiales</taxon>
        <taxon>Rhizophoraceae</taxon>
        <taxon>Rhizophora</taxon>
    </lineage>
</organism>
<evidence type="ECO:0000313" key="1">
    <source>
        <dbReference type="EMBL" id="MBW91895.1"/>
    </source>
</evidence>